<dbReference type="InterPro" id="IPR005632">
    <property type="entry name" value="Chaperone_Skp"/>
</dbReference>
<gene>
    <name evidence="5" type="ORF">SAMN05421831_10338</name>
</gene>
<name>A0A1H6REQ5_9GAMM</name>
<accession>A0A1H6REQ5</accession>
<dbReference type="AlphaFoldDB" id="A0A1H6REQ5"/>
<keyword evidence="3" id="KW-0175">Coiled coil</keyword>
<evidence type="ECO:0000256" key="2">
    <source>
        <dbReference type="ARBA" id="ARBA00022729"/>
    </source>
</evidence>
<evidence type="ECO:0000256" key="1">
    <source>
        <dbReference type="ARBA" id="ARBA00009091"/>
    </source>
</evidence>
<feature type="signal peptide" evidence="4">
    <location>
        <begin position="1"/>
        <end position="20"/>
    </location>
</feature>
<dbReference type="GO" id="GO:0005829">
    <property type="term" value="C:cytosol"/>
    <property type="evidence" value="ECO:0007669"/>
    <property type="project" value="TreeGrafter"/>
</dbReference>
<dbReference type="SUPFAM" id="SSF111384">
    <property type="entry name" value="OmpH-like"/>
    <property type="match status" value="1"/>
</dbReference>
<evidence type="ECO:0000256" key="4">
    <source>
        <dbReference type="SAM" id="SignalP"/>
    </source>
</evidence>
<feature type="chain" id="PRO_5017193132" evidence="4">
    <location>
        <begin position="21"/>
        <end position="167"/>
    </location>
</feature>
<feature type="coiled-coil region" evidence="3">
    <location>
        <begin position="43"/>
        <end position="110"/>
    </location>
</feature>
<dbReference type="STRING" id="64971.SAMN05421831_10338"/>
<proteinExistence type="inferred from homology"/>
<comment type="similarity">
    <text evidence="1">Belongs to the Skp family.</text>
</comment>
<dbReference type="GO" id="GO:0051082">
    <property type="term" value="F:unfolded protein binding"/>
    <property type="evidence" value="ECO:0007669"/>
    <property type="project" value="InterPro"/>
</dbReference>
<keyword evidence="2 4" id="KW-0732">Signal</keyword>
<dbReference type="PANTHER" id="PTHR35089">
    <property type="entry name" value="CHAPERONE PROTEIN SKP"/>
    <property type="match status" value="1"/>
</dbReference>
<dbReference type="EMBL" id="FNYH01000003">
    <property type="protein sequence ID" value="SEI50075.1"/>
    <property type="molecule type" value="Genomic_DNA"/>
</dbReference>
<dbReference type="Proteomes" id="UP000242999">
    <property type="component" value="Unassembled WGS sequence"/>
</dbReference>
<dbReference type="PANTHER" id="PTHR35089:SF1">
    <property type="entry name" value="CHAPERONE PROTEIN SKP"/>
    <property type="match status" value="1"/>
</dbReference>
<evidence type="ECO:0000313" key="5">
    <source>
        <dbReference type="EMBL" id="SEI50075.1"/>
    </source>
</evidence>
<dbReference type="InterPro" id="IPR024930">
    <property type="entry name" value="Skp_dom_sf"/>
</dbReference>
<dbReference type="SMART" id="SM00935">
    <property type="entry name" value="OmpH"/>
    <property type="match status" value="1"/>
</dbReference>
<dbReference type="Gene3D" id="3.30.910.20">
    <property type="entry name" value="Skp domain"/>
    <property type="match status" value="1"/>
</dbReference>
<dbReference type="RefSeq" id="WP_093308699.1">
    <property type="nucleotide sequence ID" value="NZ_FNYH01000003.1"/>
</dbReference>
<organism evidence="5 6">
    <name type="scientific">Allopseudospirillum japonicum</name>
    <dbReference type="NCBI Taxonomy" id="64971"/>
    <lineage>
        <taxon>Bacteria</taxon>
        <taxon>Pseudomonadati</taxon>
        <taxon>Pseudomonadota</taxon>
        <taxon>Gammaproteobacteria</taxon>
        <taxon>Oceanospirillales</taxon>
        <taxon>Oceanospirillaceae</taxon>
        <taxon>Allopseudospirillum</taxon>
    </lineage>
</organism>
<sequence>MKIKSLMLAALISLSPMVQAAPEMAVLDWQAALLASDKVKSAFERIEQELAGDKTKVRQLAEEAKALQERMQKDGAIMGDAEKRKLNQQIQEKAQEYQFLVSRLQQAQRERRQEVMRQAKPHLDEAIQRLIKERKLDLLLDRQAATFVVPQYDITQEVVDQLNKLAK</sequence>
<reference evidence="6" key="1">
    <citation type="submission" date="2016-10" db="EMBL/GenBank/DDBJ databases">
        <authorList>
            <person name="Varghese N."/>
            <person name="Submissions S."/>
        </authorList>
    </citation>
    <scope>NUCLEOTIDE SEQUENCE [LARGE SCALE GENOMIC DNA]</scope>
    <source>
        <strain evidence="6">DSM 7165</strain>
    </source>
</reference>
<keyword evidence="6" id="KW-1185">Reference proteome</keyword>
<protein>
    <submittedName>
        <fullName evidence="5">Outer membrane protein</fullName>
    </submittedName>
</protein>
<evidence type="ECO:0000313" key="6">
    <source>
        <dbReference type="Proteomes" id="UP000242999"/>
    </source>
</evidence>
<dbReference type="Pfam" id="PF03938">
    <property type="entry name" value="OmpH"/>
    <property type="match status" value="1"/>
</dbReference>
<dbReference type="OrthoDB" id="6194798at2"/>
<evidence type="ECO:0000256" key="3">
    <source>
        <dbReference type="SAM" id="Coils"/>
    </source>
</evidence>
<dbReference type="GO" id="GO:0050821">
    <property type="term" value="P:protein stabilization"/>
    <property type="evidence" value="ECO:0007669"/>
    <property type="project" value="TreeGrafter"/>
</dbReference>